<feature type="compositionally biased region" description="Basic residues" evidence="1">
    <location>
        <begin position="134"/>
        <end position="144"/>
    </location>
</feature>
<dbReference type="GO" id="GO:0019005">
    <property type="term" value="C:SCF ubiquitin ligase complex"/>
    <property type="evidence" value="ECO:0007669"/>
    <property type="project" value="TreeGrafter"/>
</dbReference>
<dbReference type="EMBL" id="JANBTW010000007">
    <property type="protein sequence ID" value="KAJ2680140.1"/>
    <property type="molecule type" value="Genomic_DNA"/>
</dbReference>
<dbReference type="SUPFAM" id="SSF52047">
    <property type="entry name" value="RNI-like"/>
    <property type="match status" value="1"/>
</dbReference>
<dbReference type="OrthoDB" id="421226at2759"/>
<dbReference type="Proteomes" id="UP001151518">
    <property type="component" value="Unassembled WGS sequence"/>
</dbReference>
<evidence type="ECO:0000313" key="3">
    <source>
        <dbReference type="Proteomes" id="UP001151518"/>
    </source>
</evidence>
<feature type="region of interest" description="Disordered" evidence="1">
    <location>
        <begin position="1"/>
        <end position="29"/>
    </location>
</feature>
<sequence length="726" mass="80037">MDFNDRARSGRSNQRAGGTSANRIRGPHSALTDYLNEIGVSDHFRNRRRNEQQVEQGVQANNQEATQATSSTTLTEAATTAQADTADAALAADLQEEEQGEVHAESSTAPMRTRSRRAAAAASSVIAVSAVAKKGGKKKAKKGKHSDGDSDFCGSDSNEDEINQRGGLNRSSARKGGRMKECEICGKRFLLRGEQTPDRFLCAMCRRSVDKTFKEQAEVAKRARTTTAPKAAKRRRTKKTEGGLLEYDPGLPTLQDLCVRAIAKHLDQVDSFGDISTQSLHKLCRIICKMRLLDEQTLRLFLGPEKTSVTLYDCTKITDSGMQRLIEQCPNVTSLDLEYCGRMSSQNLLDMARNLTQLKYVRLDGAFVVSDKAWAMFFRTMGERLQSFKIKYTGFGPGAMRALVTHCTALHELQVSECIDFDDSCLAMLAAPITDHEEVQQELERAIKLLSVRSKKGKMAAGGYDDADGYMLAEDAARSVASCDIPSWQPLSKLERLNLSRPYKPMSNQTAMRVVETLGSQLCVLDFAGFKDIEDDFLLQALDKNCGRLQELHLSECNSISSDAFAEFFARQRHKRATSAGHAADGKRSNGLTRVGLDKCYMLTDLVIQELVLYSGATLRWLNLNSVDDNLTMHGLLALAGKIYRPPPEQDGHRGGPELVDETSGCVLLEEIDLSWVHCASDTVLDMVLSKCTKLAQIKTYGCSDVTAFAPTRPGLVYIGRECDTL</sequence>
<feature type="region of interest" description="Disordered" evidence="1">
    <location>
        <begin position="96"/>
        <end position="174"/>
    </location>
</feature>
<protein>
    <submittedName>
        <fullName evidence="2">UV-damaged DNA-binding protein rad7</fullName>
    </submittedName>
</protein>
<proteinExistence type="predicted"/>
<reference evidence="2" key="1">
    <citation type="submission" date="2022-07" db="EMBL/GenBank/DDBJ databases">
        <title>Phylogenomic reconstructions and comparative analyses of Kickxellomycotina fungi.</title>
        <authorList>
            <person name="Reynolds N.K."/>
            <person name="Stajich J.E."/>
            <person name="Barry K."/>
            <person name="Grigoriev I.V."/>
            <person name="Crous P."/>
            <person name="Smith M.E."/>
        </authorList>
    </citation>
    <scope>NUCLEOTIDE SEQUENCE</scope>
    <source>
        <strain evidence="2">NRRL 3115</strain>
    </source>
</reference>
<accession>A0A9W8GBQ2</accession>
<dbReference type="SMART" id="SM00367">
    <property type="entry name" value="LRR_CC"/>
    <property type="match status" value="5"/>
</dbReference>
<comment type="caution">
    <text evidence="2">The sequence shown here is derived from an EMBL/GenBank/DDBJ whole genome shotgun (WGS) entry which is preliminary data.</text>
</comment>
<gene>
    <name evidence="2" type="primary">RAD7</name>
    <name evidence="2" type="ORF">GGI25_001031</name>
</gene>
<dbReference type="GO" id="GO:0003677">
    <property type="term" value="F:DNA binding"/>
    <property type="evidence" value="ECO:0007669"/>
    <property type="project" value="UniProtKB-KW"/>
</dbReference>
<feature type="region of interest" description="Disordered" evidence="1">
    <location>
        <begin position="49"/>
        <end position="76"/>
    </location>
</feature>
<dbReference type="GO" id="GO:0031146">
    <property type="term" value="P:SCF-dependent proteasomal ubiquitin-dependent protein catabolic process"/>
    <property type="evidence" value="ECO:0007669"/>
    <property type="project" value="TreeGrafter"/>
</dbReference>
<dbReference type="InterPro" id="IPR006553">
    <property type="entry name" value="Leu-rich_rpt_Cys-con_subtyp"/>
</dbReference>
<organism evidence="2 3">
    <name type="scientific">Coemansia spiralis</name>
    <dbReference type="NCBI Taxonomy" id="417178"/>
    <lineage>
        <taxon>Eukaryota</taxon>
        <taxon>Fungi</taxon>
        <taxon>Fungi incertae sedis</taxon>
        <taxon>Zoopagomycota</taxon>
        <taxon>Kickxellomycotina</taxon>
        <taxon>Kickxellomycetes</taxon>
        <taxon>Kickxellales</taxon>
        <taxon>Kickxellaceae</taxon>
        <taxon>Coemansia</taxon>
    </lineage>
</organism>
<dbReference type="PANTHER" id="PTHR13318">
    <property type="entry name" value="PARTNER OF PAIRED, ISOFORM B-RELATED"/>
    <property type="match status" value="1"/>
</dbReference>
<keyword evidence="2" id="KW-0238">DNA-binding</keyword>
<feature type="compositionally biased region" description="Low complexity" evidence="1">
    <location>
        <begin position="53"/>
        <end position="76"/>
    </location>
</feature>
<dbReference type="InterPro" id="IPR032675">
    <property type="entry name" value="LRR_dom_sf"/>
</dbReference>
<dbReference type="Gene3D" id="3.80.10.10">
    <property type="entry name" value="Ribonuclease Inhibitor"/>
    <property type="match status" value="3"/>
</dbReference>
<feature type="compositionally biased region" description="Low complexity" evidence="1">
    <location>
        <begin position="118"/>
        <end position="133"/>
    </location>
</feature>
<evidence type="ECO:0000256" key="1">
    <source>
        <dbReference type="SAM" id="MobiDB-lite"/>
    </source>
</evidence>
<evidence type="ECO:0000313" key="2">
    <source>
        <dbReference type="EMBL" id="KAJ2680140.1"/>
    </source>
</evidence>
<feature type="compositionally biased region" description="Polar residues" evidence="1">
    <location>
        <begin position="10"/>
        <end position="22"/>
    </location>
</feature>
<dbReference type="AlphaFoldDB" id="A0A9W8GBQ2"/>
<name>A0A9W8GBQ2_9FUNG</name>